<evidence type="ECO:0000256" key="4">
    <source>
        <dbReference type="ARBA" id="ARBA00022825"/>
    </source>
</evidence>
<feature type="domain" description="PDZ" evidence="7">
    <location>
        <begin position="121"/>
        <end position="192"/>
    </location>
</feature>
<dbReference type="Gene3D" id="2.30.42.10">
    <property type="match status" value="1"/>
</dbReference>
<dbReference type="CDD" id="cd07560">
    <property type="entry name" value="Peptidase_S41_CPP"/>
    <property type="match status" value="1"/>
</dbReference>
<evidence type="ECO:0000259" key="8">
    <source>
        <dbReference type="SMART" id="SM00245"/>
    </source>
</evidence>
<comment type="similarity">
    <text evidence="1 5">Belongs to the peptidase S41A family.</text>
</comment>
<dbReference type="InterPro" id="IPR041489">
    <property type="entry name" value="PDZ_6"/>
</dbReference>
<organism evidence="9 10">
    <name type="scientific">candidate division Kazan bacterium</name>
    <dbReference type="NCBI Taxonomy" id="2202143"/>
    <lineage>
        <taxon>Bacteria</taxon>
        <taxon>Bacteria division Kazan-3B-28</taxon>
    </lineage>
</organism>
<dbReference type="EMBL" id="QMNG01000014">
    <property type="protein sequence ID" value="RLC37054.1"/>
    <property type="molecule type" value="Genomic_DNA"/>
</dbReference>
<evidence type="ECO:0000259" key="7">
    <source>
        <dbReference type="SMART" id="SM00228"/>
    </source>
</evidence>
<keyword evidence="6" id="KW-0472">Membrane</keyword>
<dbReference type="GO" id="GO:0007165">
    <property type="term" value="P:signal transduction"/>
    <property type="evidence" value="ECO:0007669"/>
    <property type="project" value="TreeGrafter"/>
</dbReference>
<dbReference type="GO" id="GO:0008236">
    <property type="term" value="F:serine-type peptidase activity"/>
    <property type="evidence" value="ECO:0007669"/>
    <property type="project" value="UniProtKB-KW"/>
</dbReference>
<accession>A0A420ZCD5</accession>
<dbReference type="NCBIfam" id="TIGR00225">
    <property type="entry name" value="prc"/>
    <property type="match status" value="1"/>
</dbReference>
<evidence type="ECO:0000256" key="5">
    <source>
        <dbReference type="RuleBase" id="RU004404"/>
    </source>
</evidence>
<protein>
    <submittedName>
        <fullName evidence="9">S41 family peptidase</fullName>
    </submittedName>
</protein>
<dbReference type="SUPFAM" id="SSF52096">
    <property type="entry name" value="ClpP/crotonase"/>
    <property type="match status" value="1"/>
</dbReference>
<keyword evidence="2 5" id="KW-0645">Protease</keyword>
<evidence type="ECO:0000313" key="9">
    <source>
        <dbReference type="EMBL" id="RLC37054.1"/>
    </source>
</evidence>
<dbReference type="Pfam" id="PF17820">
    <property type="entry name" value="PDZ_6"/>
    <property type="match status" value="1"/>
</dbReference>
<keyword evidence="6" id="KW-0812">Transmembrane</keyword>
<evidence type="ECO:0000256" key="6">
    <source>
        <dbReference type="SAM" id="Phobius"/>
    </source>
</evidence>
<gene>
    <name evidence="9" type="ORF">DRH29_03175</name>
</gene>
<dbReference type="FunFam" id="2.30.42.10:FF:000063">
    <property type="entry name" value="Peptidase, S41 family"/>
    <property type="match status" value="1"/>
</dbReference>
<dbReference type="PANTHER" id="PTHR32060">
    <property type="entry name" value="TAIL-SPECIFIC PROTEASE"/>
    <property type="match status" value="1"/>
</dbReference>
<dbReference type="Pfam" id="PF22694">
    <property type="entry name" value="CtpB_N-like"/>
    <property type="match status" value="1"/>
</dbReference>
<keyword evidence="3 5" id="KW-0378">Hydrolase</keyword>
<dbReference type="InterPro" id="IPR001478">
    <property type="entry name" value="PDZ"/>
</dbReference>
<evidence type="ECO:0000256" key="2">
    <source>
        <dbReference type="ARBA" id="ARBA00022670"/>
    </source>
</evidence>
<dbReference type="InterPro" id="IPR029045">
    <property type="entry name" value="ClpP/crotonase-like_dom_sf"/>
</dbReference>
<dbReference type="SMART" id="SM00228">
    <property type="entry name" value="PDZ"/>
    <property type="match status" value="1"/>
</dbReference>
<dbReference type="Pfam" id="PF03572">
    <property type="entry name" value="Peptidase_S41"/>
    <property type="match status" value="1"/>
</dbReference>
<keyword evidence="4 5" id="KW-0720">Serine protease</keyword>
<dbReference type="SUPFAM" id="SSF50156">
    <property type="entry name" value="PDZ domain-like"/>
    <property type="match status" value="1"/>
</dbReference>
<dbReference type="Gene3D" id="3.30.750.44">
    <property type="match status" value="1"/>
</dbReference>
<evidence type="ECO:0000256" key="1">
    <source>
        <dbReference type="ARBA" id="ARBA00009179"/>
    </source>
</evidence>
<keyword evidence="6" id="KW-1133">Transmembrane helix</keyword>
<feature type="transmembrane region" description="Helical" evidence="6">
    <location>
        <begin position="12"/>
        <end position="35"/>
    </location>
</feature>
<dbReference type="SMART" id="SM00245">
    <property type="entry name" value="TSPc"/>
    <property type="match status" value="1"/>
</dbReference>
<evidence type="ECO:0000313" key="10">
    <source>
        <dbReference type="Proteomes" id="UP000281261"/>
    </source>
</evidence>
<dbReference type="PANTHER" id="PTHR32060:SF30">
    <property type="entry name" value="CARBOXY-TERMINAL PROCESSING PROTEASE CTPA"/>
    <property type="match status" value="1"/>
</dbReference>
<dbReference type="Gene3D" id="3.90.226.10">
    <property type="entry name" value="2-enoyl-CoA Hydratase, Chain A, domain 1"/>
    <property type="match status" value="1"/>
</dbReference>
<feature type="domain" description="Tail specific protease" evidence="8">
    <location>
        <begin position="194"/>
        <end position="381"/>
    </location>
</feature>
<dbReference type="InterPro" id="IPR005151">
    <property type="entry name" value="Tail-specific_protease"/>
</dbReference>
<dbReference type="InterPro" id="IPR055210">
    <property type="entry name" value="CtpA/B_N"/>
</dbReference>
<name>A0A420ZCD5_UNCK3</name>
<dbReference type="AlphaFoldDB" id="A0A420ZCD5"/>
<comment type="caution">
    <text evidence="9">The sequence shown here is derived from an EMBL/GenBank/DDBJ whole genome shotgun (WGS) entry which is preliminary data.</text>
</comment>
<sequence>MEIISSGIVKKAGFILVGFLLLIAAYLLGVTRGYYGQVNLQNYSSVFKQEFQGRKLGNADLNLLWQVSELIDEKYIGDVNYQDILYGTVEGAVEALGDPYSAFTNPTENQKFFDMLDGLYQGVGIELDIWNGDLVVVAPLKDSPADKAGVLPGDKILAVDNESIIGLNIVEVIGRIKGPAGTKVTLTISRQSEEALIDIEITRSFIRHASVSSEIDGEIAIINIFRFATDTERAFRTAVNSVIASGAKGLILDLRSNPGGFLDVGVKVANEFLSSGMIVEERFKGGETSPFYSDGSGRLTEIPMVVLVDYGSASAAEIVAGALQDNKRATIIGETTFGKGSVQEVDTFPDGSALRLTIAKWYTPAGISIDDEGIVPDRIVAWNPETSDDEQLNAAKEFLQELIKE</sequence>
<dbReference type="GO" id="GO:0004175">
    <property type="term" value="F:endopeptidase activity"/>
    <property type="evidence" value="ECO:0007669"/>
    <property type="project" value="TreeGrafter"/>
</dbReference>
<dbReference type="GO" id="GO:0030288">
    <property type="term" value="C:outer membrane-bounded periplasmic space"/>
    <property type="evidence" value="ECO:0007669"/>
    <property type="project" value="TreeGrafter"/>
</dbReference>
<proteinExistence type="inferred from homology"/>
<evidence type="ECO:0000256" key="3">
    <source>
        <dbReference type="ARBA" id="ARBA00022801"/>
    </source>
</evidence>
<dbReference type="InterPro" id="IPR004447">
    <property type="entry name" value="Peptidase_S41A"/>
</dbReference>
<dbReference type="InterPro" id="IPR036034">
    <property type="entry name" value="PDZ_sf"/>
</dbReference>
<reference evidence="9 10" key="1">
    <citation type="submission" date="2018-06" db="EMBL/GenBank/DDBJ databases">
        <title>Extensive metabolic versatility and redundancy in microbially diverse, dynamic hydrothermal sediments.</title>
        <authorList>
            <person name="Dombrowski N."/>
            <person name="Teske A."/>
            <person name="Baker B.J."/>
        </authorList>
    </citation>
    <scope>NUCLEOTIDE SEQUENCE [LARGE SCALE GENOMIC DNA]</scope>
    <source>
        <strain evidence="9">B79_G16</strain>
    </source>
</reference>
<dbReference type="CDD" id="cd06782">
    <property type="entry name" value="cpPDZ_CPP-like"/>
    <property type="match status" value="1"/>
</dbReference>
<dbReference type="Proteomes" id="UP000281261">
    <property type="component" value="Unassembled WGS sequence"/>
</dbReference>
<dbReference type="GO" id="GO:0006508">
    <property type="term" value="P:proteolysis"/>
    <property type="evidence" value="ECO:0007669"/>
    <property type="project" value="UniProtKB-KW"/>
</dbReference>